<comment type="function">
    <text evidence="1 6">Component of the RIX1 complex required for processing of ITS2 sequences from 35S pre-rRNA.</text>
</comment>
<name>A0ABR4NVI0_9SACH</name>
<evidence type="ECO:0000256" key="6">
    <source>
        <dbReference type="RuleBase" id="RU368021"/>
    </source>
</evidence>
<keyword evidence="5 6" id="KW-0539">Nucleus</keyword>
<comment type="subunit">
    <text evidence="4">Component of the RIX1 complex, composed of IPI1, RIX1/IPI2 and IPI3 in a 1:2:2 stoichiometry. The complex interacts (via RIX1) with MDN1 (via its hexameric AAA ATPase ring) and the pre-60S ribosome particles.</text>
</comment>
<sequence>MTKSRKQKQKKQDFLKKKLKVGKPTGKPSNATDTSFATRTLAVKNALAGHSGDDLRKRLALLKHHNDKVRKETLAIYIKAIPKIINTQLMTPLLSQATQLICDESKDVREQLIEFFDEVGKHDEQVLKLHSRVFVLYVNMGMTHIVPRIQADSTKFLGCLLKYCGEELCNQAWNKLLTGIFRVLAWETQTHKNSNQAAGAMQTRKRDSKFQVAHLNTLHQLLNYGCKEPTEINEQGLEEEPIKSEDAQYLMPQHPQAFGHLKLFDKQLRTNSDDRTTTTASLDGQDVSSRIHIIESEYLPTMKKQLDILIKEGGECGKSANNLTKIISEIFGADQ</sequence>
<dbReference type="InterPro" id="IPR016024">
    <property type="entry name" value="ARM-type_fold"/>
</dbReference>
<evidence type="ECO:0000313" key="9">
    <source>
        <dbReference type="EMBL" id="KAL3232744.1"/>
    </source>
</evidence>
<organism evidence="9 10">
    <name type="scientific">Nakaseomyces bracarensis</name>
    <dbReference type="NCBI Taxonomy" id="273131"/>
    <lineage>
        <taxon>Eukaryota</taxon>
        <taxon>Fungi</taxon>
        <taxon>Dikarya</taxon>
        <taxon>Ascomycota</taxon>
        <taxon>Saccharomycotina</taxon>
        <taxon>Saccharomycetes</taxon>
        <taxon>Saccharomycetales</taxon>
        <taxon>Saccharomycetaceae</taxon>
        <taxon>Nakaseomyces</taxon>
    </lineage>
</organism>
<gene>
    <name evidence="9" type="ORF">RNJ44_04660</name>
</gene>
<accession>A0ABR4NVI0</accession>
<evidence type="ECO:0000256" key="7">
    <source>
        <dbReference type="SAM" id="MobiDB-lite"/>
    </source>
</evidence>
<evidence type="ECO:0000256" key="4">
    <source>
        <dbReference type="ARBA" id="ARBA00011141"/>
    </source>
</evidence>
<dbReference type="SUPFAM" id="SSF48371">
    <property type="entry name" value="ARM repeat"/>
    <property type="match status" value="1"/>
</dbReference>
<dbReference type="Gene3D" id="1.25.10.10">
    <property type="entry name" value="Leucine-rich Repeat Variant"/>
    <property type="match status" value="1"/>
</dbReference>
<dbReference type="InterPro" id="IPR024679">
    <property type="entry name" value="Ipi1_N"/>
</dbReference>
<comment type="similarity">
    <text evidence="3 6">Belongs to the IPI1/TEX10 family.</text>
</comment>
<proteinExistence type="inferred from homology"/>
<evidence type="ECO:0000256" key="1">
    <source>
        <dbReference type="ARBA" id="ARBA00002355"/>
    </source>
</evidence>
<dbReference type="PANTHER" id="PTHR16056">
    <property type="entry name" value="REGULATOR OF MICROTUBULE DYNAMICS PROTEIN"/>
    <property type="match status" value="1"/>
</dbReference>
<dbReference type="Proteomes" id="UP001623330">
    <property type="component" value="Unassembled WGS sequence"/>
</dbReference>
<comment type="caution">
    <text evidence="9">The sequence shown here is derived from an EMBL/GenBank/DDBJ whole genome shotgun (WGS) entry which is preliminary data.</text>
</comment>
<feature type="domain" description="Pre-rRNA-processing protein Ipi1 N-terminal" evidence="8">
    <location>
        <begin position="126"/>
        <end position="222"/>
    </location>
</feature>
<comment type="subcellular location">
    <subcellularLocation>
        <location evidence="2 6">Nucleus</location>
    </subcellularLocation>
</comment>
<evidence type="ECO:0000259" key="8">
    <source>
        <dbReference type="Pfam" id="PF12333"/>
    </source>
</evidence>
<feature type="region of interest" description="Disordered" evidence="7">
    <location>
        <begin position="1"/>
        <end position="34"/>
    </location>
</feature>
<evidence type="ECO:0000256" key="2">
    <source>
        <dbReference type="ARBA" id="ARBA00004123"/>
    </source>
</evidence>
<dbReference type="PANTHER" id="PTHR16056:SF2">
    <property type="entry name" value="TESTIS-EXPRESSED PROTEIN 10"/>
    <property type="match status" value="1"/>
</dbReference>
<dbReference type="InterPro" id="IPR011989">
    <property type="entry name" value="ARM-like"/>
</dbReference>
<dbReference type="Pfam" id="PF12333">
    <property type="entry name" value="Ipi1_N"/>
    <property type="match status" value="1"/>
</dbReference>
<reference evidence="9 10" key="1">
    <citation type="submission" date="2024-05" db="EMBL/GenBank/DDBJ databases">
        <title>Long read based assembly of the Candida bracarensis genome reveals expanded adhesin content.</title>
        <authorList>
            <person name="Marcet-Houben M."/>
            <person name="Ksiezopolska E."/>
            <person name="Gabaldon T."/>
        </authorList>
    </citation>
    <scope>NUCLEOTIDE SEQUENCE [LARGE SCALE GENOMIC DNA]</scope>
    <source>
        <strain evidence="9 10">CBM6</strain>
    </source>
</reference>
<keyword evidence="10" id="KW-1185">Reference proteome</keyword>
<evidence type="ECO:0000256" key="5">
    <source>
        <dbReference type="ARBA" id="ARBA00023242"/>
    </source>
</evidence>
<evidence type="ECO:0000313" key="10">
    <source>
        <dbReference type="Proteomes" id="UP001623330"/>
    </source>
</evidence>
<dbReference type="EMBL" id="JBEVYD010000005">
    <property type="protein sequence ID" value="KAL3232744.1"/>
    <property type="molecule type" value="Genomic_DNA"/>
</dbReference>
<evidence type="ECO:0000256" key="3">
    <source>
        <dbReference type="ARBA" id="ARBA00006427"/>
    </source>
</evidence>
<keyword evidence="6" id="KW-0698">rRNA processing</keyword>
<keyword evidence="6" id="KW-0690">Ribosome biogenesis</keyword>
<protein>
    <recommendedName>
        <fullName evidence="6">Pre-rRNA-processing protein</fullName>
    </recommendedName>
</protein>